<sequence length="303" mass="33396">MVIGFVSLLFLSSIIWINQATQTNHPSITSTLGQESNYQSLVDSLTTGKKISVNKVKSANWKVPLSGLLNLESAAAKHEGLEDHDEDIQIYTFHLTHPLHGDFLIDTGVSQQFYNDPESLGIPSWLASGYGLENMTILTATDDYIKQRNLDLKGVFLTHLHLDHISGISAIDKQVPLYVGEGETEERYFLYAATRGATDTMLNGRPSLQQWTAEYVDVFGDSSVFAIHSPGHTAGSTAYLVNTFEGPVLFTGDASHTTWGWNHGVEPGSFSTDQTRSLTSLNKLIELVKSYPEIRVQPGHQSL</sequence>
<dbReference type="GO" id="GO:0016787">
    <property type="term" value="F:hydrolase activity"/>
    <property type="evidence" value="ECO:0007669"/>
    <property type="project" value="UniProtKB-KW"/>
</dbReference>
<keyword evidence="6" id="KW-0732">Signal</keyword>
<dbReference type="PANTHER" id="PTHR42978:SF2">
    <property type="entry name" value="102 KBASES UNSTABLE REGION: FROM 1 TO 119443"/>
    <property type="match status" value="1"/>
</dbReference>
<feature type="chain" id="PRO_5015484792" description="Metallo-beta-lactamase domain-containing protein" evidence="6">
    <location>
        <begin position="21"/>
        <end position="303"/>
    </location>
</feature>
<dbReference type="EMBL" id="MSCH01000003">
    <property type="protein sequence ID" value="PQJ52948.1"/>
    <property type="molecule type" value="Genomic_DNA"/>
</dbReference>
<comment type="cofactor">
    <cofactor evidence="1">
        <name>Zn(2+)</name>
        <dbReference type="ChEBI" id="CHEBI:29105"/>
    </cofactor>
</comment>
<accession>A0A2S7UT78</accession>
<evidence type="ECO:0000256" key="5">
    <source>
        <dbReference type="ARBA" id="ARBA00022833"/>
    </source>
</evidence>
<dbReference type="PANTHER" id="PTHR42978">
    <property type="entry name" value="QUORUM-QUENCHING LACTONASE YTNP-RELATED-RELATED"/>
    <property type="match status" value="1"/>
</dbReference>
<dbReference type="InterPro" id="IPR036866">
    <property type="entry name" value="RibonucZ/Hydroxyglut_hydro"/>
</dbReference>
<dbReference type="SUPFAM" id="SSF56281">
    <property type="entry name" value="Metallo-hydrolase/oxidoreductase"/>
    <property type="match status" value="1"/>
</dbReference>
<gene>
    <name evidence="8" type="ORF">BTO11_04285</name>
</gene>
<feature type="signal peptide" evidence="6">
    <location>
        <begin position="1"/>
        <end position="20"/>
    </location>
</feature>
<protein>
    <recommendedName>
        <fullName evidence="7">Metallo-beta-lactamase domain-containing protein</fullName>
    </recommendedName>
</protein>
<keyword evidence="9" id="KW-1185">Reference proteome</keyword>
<dbReference type="SMART" id="SM00849">
    <property type="entry name" value="Lactamase_B"/>
    <property type="match status" value="1"/>
</dbReference>
<dbReference type="Pfam" id="PF00753">
    <property type="entry name" value="Lactamase_B"/>
    <property type="match status" value="1"/>
</dbReference>
<proteinExistence type="inferred from homology"/>
<evidence type="ECO:0000313" key="8">
    <source>
        <dbReference type="EMBL" id="PQJ52948.1"/>
    </source>
</evidence>
<evidence type="ECO:0000256" key="4">
    <source>
        <dbReference type="ARBA" id="ARBA00022801"/>
    </source>
</evidence>
<comment type="caution">
    <text evidence="8">The sequence shown here is derived from an EMBL/GenBank/DDBJ whole genome shotgun (WGS) entry which is preliminary data.</text>
</comment>
<dbReference type="AlphaFoldDB" id="A0A2S7UT78"/>
<evidence type="ECO:0000256" key="2">
    <source>
        <dbReference type="ARBA" id="ARBA00007749"/>
    </source>
</evidence>
<keyword evidence="3" id="KW-0479">Metal-binding</keyword>
<organism evidence="8 9">
    <name type="scientific">Psychrosphaera saromensis</name>
    <dbReference type="NCBI Taxonomy" id="716813"/>
    <lineage>
        <taxon>Bacteria</taxon>
        <taxon>Pseudomonadati</taxon>
        <taxon>Pseudomonadota</taxon>
        <taxon>Gammaproteobacteria</taxon>
        <taxon>Alteromonadales</taxon>
        <taxon>Pseudoalteromonadaceae</taxon>
        <taxon>Psychrosphaera</taxon>
    </lineage>
</organism>
<feature type="domain" description="Metallo-beta-lactamase" evidence="7">
    <location>
        <begin position="89"/>
        <end position="300"/>
    </location>
</feature>
<evidence type="ECO:0000259" key="7">
    <source>
        <dbReference type="SMART" id="SM00849"/>
    </source>
</evidence>
<evidence type="ECO:0000256" key="6">
    <source>
        <dbReference type="SAM" id="SignalP"/>
    </source>
</evidence>
<dbReference type="InterPro" id="IPR051013">
    <property type="entry name" value="MBL_superfamily_lactonases"/>
</dbReference>
<evidence type="ECO:0000256" key="1">
    <source>
        <dbReference type="ARBA" id="ARBA00001947"/>
    </source>
</evidence>
<dbReference type="Gene3D" id="3.60.15.10">
    <property type="entry name" value="Ribonuclease Z/Hydroxyacylglutathione hydrolase-like"/>
    <property type="match status" value="1"/>
</dbReference>
<name>A0A2S7UT78_9GAMM</name>
<dbReference type="GO" id="GO:0046872">
    <property type="term" value="F:metal ion binding"/>
    <property type="evidence" value="ECO:0007669"/>
    <property type="project" value="UniProtKB-KW"/>
</dbReference>
<evidence type="ECO:0000256" key="3">
    <source>
        <dbReference type="ARBA" id="ARBA00022723"/>
    </source>
</evidence>
<dbReference type="Proteomes" id="UP000239007">
    <property type="component" value="Unassembled WGS sequence"/>
</dbReference>
<keyword evidence="4" id="KW-0378">Hydrolase</keyword>
<evidence type="ECO:0000313" key="9">
    <source>
        <dbReference type="Proteomes" id="UP000239007"/>
    </source>
</evidence>
<reference evidence="8 9" key="1">
    <citation type="submission" date="2016-12" db="EMBL/GenBank/DDBJ databases">
        <title>Diversity of luminous bacteria.</title>
        <authorList>
            <person name="Yoshizawa S."/>
            <person name="Kogure K."/>
        </authorList>
    </citation>
    <scope>NUCLEOTIDE SEQUENCE [LARGE SCALE GENOMIC DNA]</scope>
    <source>
        <strain evidence="8 9">SA4-48</strain>
    </source>
</reference>
<dbReference type="InterPro" id="IPR001279">
    <property type="entry name" value="Metallo-B-lactamas"/>
</dbReference>
<keyword evidence="5" id="KW-0862">Zinc</keyword>
<comment type="similarity">
    <text evidence="2">Belongs to the metallo-beta-lactamase superfamily.</text>
</comment>